<dbReference type="InterPro" id="IPR050315">
    <property type="entry name" value="FAD-oxidoreductase_2"/>
</dbReference>
<feature type="domain" description="FAD-dependent oxidoreductase 2 FAD-binding" evidence="6">
    <location>
        <begin position="48"/>
        <end position="494"/>
    </location>
</feature>
<evidence type="ECO:0000256" key="1">
    <source>
        <dbReference type="ARBA" id="ARBA00001974"/>
    </source>
</evidence>
<dbReference type="AlphaFoldDB" id="A0A6L7IWJ5"/>
<dbReference type="InterPro" id="IPR010960">
    <property type="entry name" value="Flavocytochrome_c"/>
</dbReference>
<evidence type="ECO:0000256" key="4">
    <source>
        <dbReference type="ARBA" id="ARBA00023002"/>
    </source>
</evidence>
<dbReference type="RefSeq" id="WP_160942481.1">
    <property type="nucleotide sequence ID" value="NZ_CP063310.1"/>
</dbReference>
<accession>A0A6L7IWJ5</accession>
<organism evidence="7 8">
    <name type="scientific">Eggerthella guodeyinii</name>
    <dbReference type="NCBI Taxonomy" id="2690837"/>
    <lineage>
        <taxon>Bacteria</taxon>
        <taxon>Bacillati</taxon>
        <taxon>Actinomycetota</taxon>
        <taxon>Coriobacteriia</taxon>
        <taxon>Eggerthellales</taxon>
        <taxon>Eggerthellaceae</taxon>
        <taxon>Eggerthella</taxon>
    </lineage>
</organism>
<sequence length="515" mass="55162">MSGLKSLSRRSFLKGSALLGAGIVGSASITACASKAYADSVAWDRETDVLVVGSGFAGYSAALYAHDAGAEVVLIDKRGSDGGNSLKCDGDFGVCGSSAQKEHGIEDSVDAYVNDMLVAGLYLNDVEKCRTIAESTNGIYEWLNDLGVTWVQDGEGKTEVLPYGGHTIRRTLKAEGAGAAIVGALRNEANAKGLAAECHLLLTELVKNDEGRVIGAKVVKNNETQERSDSPHGQCINIKARKGVVLATGGFGGDVAWRMQHDPRLDETVGDTNRSGANREALEPALHADALAVHMDWIQLGPWCSPDLETYGPDGTYIDAGFPYGPVVAPQTGKRIVNELTDRKRYCDAILANEEPLIQIVDERNLPEWSLEYLEKCIDAGCTWRMDSIEEIAERFDIPLEALQTEIARYNTFVANKVDEDFGKAIPEDALPVEEPPYCVTRVWPRVHHCMGGVKTDADCRVIDVSLQPIEGLFAAGEATGGVHGACRLGSCSIADCLVNGSLAGQNAAQAESWC</sequence>
<dbReference type="InterPro" id="IPR027477">
    <property type="entry name" value="Succ_DH/fumarate_Rdtase_cat_sf"/>
</dbReference>
<dbReference type="GO" id="GO:0033765">
    <property type="term" value="F:steroid dehydrogenase activity, acting on the CH-CH group of donors"/>
    <property type="evidence" value="ECO:0007669"/>
    <property type="project" value="UniProtKB-ARBA"/>
</dbReference>
<gene>
    <name evidence="7" type="ORF">GS424_009170</name>
</gene>
<dbReference type="PROSITE" id="PS51318">
    <property type="entry name" value="TAT"/>
    <property type="match status" value="1"/>
</dbReference>
<dbReference type="NCBIfam" id="TIGR01813">
    <property type="entry name" value="flavo_cyto_c"/>
    <property type="match status" value="1"/>
</dbReference>
<keyword evidence="2 5" id="KW-0285">Flavoprotein</keyword>
<dbReference type="Gene3D" id="3.50.50.60">
    <property type="entry name" value="FAD/NAD(P)-binding domain"/>
    <property type="match status" value="1"/>
</dbReference>
<reference evidence="7 8" key="1">
    <citation type="submission" date="2020-10" db="EMBL/GenBank/DDBJ databases">
        <title>Eggerthella sp. nov., isolated from human feces.</title>
        <authorList>
            <person name="Yajun G."/>
        </authorList>
    </citation>
    <scope>NUCLEOTIDE SEQUENCE [LARGE SCALE GENOMIC DNA]</scope>
    <source>
        <strain evidence="7 8">HF-1101</strain>
    </source>
</reference>
<dbReference type="Proteomes" id="UP000478463">
    <property type="component" value="Chromosome"/>
</dbReference>
<dbReference type="Pfam" id="PF00890">
    <property type="entry name" value="FAD_binding_2"/>
    <property type="match status" value="1"/>
</dbReference>
<dbReference type="PANTHER" id="PTHR43400">
    <property type="entry name" value="FUMARATE REDUCTASE"/>
    <property type="match status" value="1"/>
</dbReference>
<name>A0A6L7IWJ5_9ACTN</name>
<evidence type="ECO:0000313" key="8">
    <source>
        <dbReference type="Proteomes" id="UP000478463"/>
    </source>
</evidence>
<proteinExistence type="inferred from homology"/>
<dbReference type="PROSITE" id="PS51257">
    <property type="entry name" value="PROKAR_LIPOPROTEIN"/>
    <property type="match status" value="1"/>
</dbReference>
<comment type="cofactor">
    <cofactor evidence="1">
        <name>FAD</name>
        <dbReference type="ChEBI" id="CHEBI:57692"/>
    </cofactor>
</comment>
<dbReference type="EMBL" id="CP063310">
    <property type="protein sequence ID" value="QOS66737.1"/>
    <property type="molecule type" value="Genomic_DNA"/>
</dbReference>
<protein>
    <submittedName>
        <fullName evidence="7">Flavocytochrome c</fullName>
    </submittedName>
</protein>
<dbReference type="InterPro" id="IPR019546">
    <property type="entry name" value="TAT_signal_bac_arc"/>
</dbReference>
<dbReference type="SUPFAM" id="SSF51905">
    <property type="entry name" value="FAD/NAD(P)-binding domain"/>
    <property type="match status" value="1"/>
</dbReference>
<keyword evidence="4 5" id="KW-0560">Oxidoreductase</keyword>
<evidence type="ECO:0000313" key="7">
    <source>
        <dbReference type="EMBL" id="QOS66737.1"/>
    </source>
</evidence>
<evidence type="ECO:0000256" key="2">
    <source>
        <dbReference type="ARBA" id="ARBA00022630"/>
    </source>
</evidence>
<dbReference type="InterPro" id="IPR036188">
    <property type="entry name" value="FAD/NAD-bd_sf"/>
</dbReference>
<dbReference type="NCBIfam" id="TIGR01409">
    <property type="entry name" value="TAT_signal_seq"/>
    <property type="match status" value="1"/>
</dbReference>
<dbReference type="PRINTS" id="PR00368">
    <property type="entry name" value="FADPNR"/>
</dbReference>
<dbReference type="InterPro" id="IPR006311">
    <property type="entry name" value="TAT_signal"/>
</dbReference>
<evidence type="ECO:0000259" key="6">
    <source>
        <dbReference type="Pfam" id="PF00890"/>
    </source>
</evidence>
<keyword evidence="3 5" id="KW-0274">FAD</keyword>
<dbReference type="KEGG" id="egd:GS424_009170"/>
<dbReference type="SUPFAM" id="SSF56425">
    <property type="entry name" value="Succinate dehydrogenase/fumarate reductase flavoprotein, catalytic domain"/>
    <property type="match status" value="1"/>
</dbReference>
<dbReference type="GO" id="GO:0010181">
    <property type="term" value="F:FMN binding"/>
    <property type="evidence" value="ECO:0007669"/>
    <property type="project" value="InterPro"/>
</dbReference>
<comment type="similarity">
    <text evidence="5">Belongs to the FAD-dependent oxidoreductase 2 family. FRD/SDH subfamily.</text>
</comment>
<dbReference type="Gene3D" id="3.90.700.10">
    <property type="entry name" value="Succinate dehydrogenase/fumarate reductase flavoprotein, catalytic domain"/>
    <property type="match status" value="1"/>
</dbReference>
<dbReference type="InterPro" id="IPR003953">
    <property type="entry name" value="FAD-dep_OxRdtase_2_FAD-bd"/>
</dbReference>
<dbReference type="PANTHER" id="PTHR43400:SF7">
    <property type="entry name" value="FAD-DEPENDENT OXIDOREDUCTASE 2 FAD BINDING DOMAIN-CONTAINING PROTEIN"/>
    <property type="match status" value="1"/>
</dbReference>
<evidence type="ECO:0000256" key="5">
    <source>
        <dbReference type="RuleBase" id="RU366062"/>
    </source>
</evidence>
<evidence type="ECO:0000256" key="3">
    <source>
        <dbReference type="ARBA" id="ARBA00022827"/>
    </source>
</evidence>